<dbReference type="Pfam" id="PF13432">
    <property type="entry name" value="TPR_16"/>
    <property type="match status" value="2"/>
</dbReference>
<dbReference type="InterPro" id="IPR011990">
    <property type="entry name" value="TPR-like_helical_dom_sf"/>
</dbReference>
<reference evidence="4" key="1">
    <citation type="submission" date="2021-02" db="EMBL/GenBank/DDBJ databases">
        <title>Infant gut strain persistence is associated with maternal origin, phylogeny, and functional potential including surface adhesion and iron acquisition.</title>
        <authorList>
            <person name="Lou Y.C."/>
        </authorList>
    </citation>
    <scope>NUCLEOTIDE SEQUENCE</scope>
    <source>
        <strain evidence="4">L3_082_243G1_dasL3_082_243G1_maxbin2.maxbin.015s ta_sub</strain>
    </source>
</reference>
<proteinExistence type="predicted"/>
<accession>A0A943DT76</accession>
<dbReference type="EMBL" id="JAGZEE010000025">
    <property type="protein sequence ID" value="MBS5412288.1"/>
    <property type="molecule type" value="Genomic_DNA"/>
</dbReference>
<dbReference type="InterPro" id="IPR051012">
    <property type="entry name" value="CellSynth/LPSAsmb/PSIAsmb"/>
</dbReference>
<protein>
    <submittedName>
        <fullName evidence="4">Tetratricopeptide repeat protein</fullName>
    </submittedName>
</protein>
<feature type="repeat" description="TPR" evidence="3">
    <location>
        <begin position="431"/>
        <end position="464"/>
    </location>
</feature>
<dbReference type="Gene3D" id="1.25.40.10">
    <property type="entry name" value="Tetratricopeptide repeat domain"/>
    <property type="match status" value="3"/>
</dbReference>
<evidence type="ECO:0000313" key="5">
    <source>
        <dbReference type="Proteomes" id="UP000782901"/>
    </source>
</evidence>
<dbReference type="SUPFAM" id="SSF48452">
    <property type="entry name" value="TPR-like"/>
    <property type="match status" value="1"/>
</dbReference>
<dbReference type="PANTHER" id="PTHR45586:SF1">
    <property type="entry name" value="LIPOPOLYSACCHARIDE ASSEMBLY PROTEIN B"/>
    <property type="match status" value="1"/>
</dbReference>
<dbReference type="SMART" id="SM00028">
    <property type="entry name" value="TPR"/>
    <property type="match status" value="8"/>
</dbReference>
<comment type="caution">
    <text evidence="4">The sequence shown here is derived from an EMBL/GenBank/DDBJ whole genome shotgun (WGS) entry which is preliminary data.</text>
</comment>
<keyword evidence="2 3" id="KW-0802">TPR repeat</keyword>
<organism evidence="4 5">
    <name type="scientific">Bacteroides thetaiotaomicron</name>
    <dbReference type="NCBI Taxonomy" id="818"/>
    <lineage>
        <taxon>Bacteria</taxon>
        <taxon>Pseudomonadati</taxon>
        <taxon>Bacteroidota</taxon>
        <taxon>Bacteroidia</taxon>
        <taxon>Bacteroidales</taxon>
        <taxon>Bacteroidaceae</taxon>
        <taxon>Bacteroides</taxon>
    </lineage>
</organism>
<feature type="repeat" description="TPR" evidence="3">
    <location>
        <begin position="216"/>
        <end position="249"/>
    </location>
</feature>
<evidence type="ECO:0000313" key="4">
    <source>
        <dbReference type="EMBL" id="MBS5412288.1"/>
    </source>
</evidence>
<name>A0A943DT76_BACT4</name>
<evidence type="ECO:0000256" key="3">
    <source>
        <dbReference type="PROSITE-ProRule" id="PRU00339"/>
    </source>
</evidence>
<gene>
    <name evidence="4" type="ORF">KHY35_16530</name>
</gene>
<sequence length="584" mass="67240">MNKKNSIWLLVAVWTLVSCGTVKSTREKPAVALAQSSLTPEQQRKYDYFFLEAMRLKEKKDYASAFGLLQHCLDIHPNAASALYEVSQYYMFLRQVPQGQEALEKAVANAPDNYWYSQGLASLYQQQNELDKAVTLLEQMVVRFPAKQDPLFNLLDLYGRQEKYDEVISTLNRLEKRMGKNEQLSMEKFRIYLQMKDDKKAFQEIESLVQEYPMDMRYQVILGDVYLQNGKKQEAYDVYQKVLAAEPDNPMAIFSMASYYKQTGQEDLYQQQLDTLLLNKKVTPDTKVGVMRQMIVENEQADKDSTQIIALFDRIMKQEQDDPQIPMLYAQYLLSKNMEAESVPVLEQVVDLDPTNKAARMMLIGAAVKKEDYKQIIKVCEPGIEATPDALEFYYYLAVAYNQAEKPDSVISICKRALEHTTADSKKEIVSDFYSILGDMYHTQKQMKEAYAAYDSALVYNPSNIGALNNYAYYLSVERRDLDKAEEMSYKTVKAEPNNATYLDTYAWILFEKGNYAEARIYIDNAMKSEGGDESDVIVEHCGDIYYMTGDVDGALTYWKKALEMGSESKTLKQKIEKKKYIAE</sequence>
<dbReference type="SUPFAM" id="SSF81901">
    <property type="entry name" value="HCP-like"/>
    <property type="match status" value="1"/>
</dbReference>
<dbReference type="PROSITE" id="PS51257">
    <property type="entry name" value="PROKAR_LIPOPROTEIN"/>
    <property type="match status" value="1"/>
</dbReference>
<dbReference type="AlphaFoldDB" id="A0A943DT76"/>
<dbReference type="PANTHER" id="PTHR45586">
    <property type="entry name" value="TPR REPEAT-CONTAINING PROTEIN PA4667"/>
    <property type="match status" value="1"/>
</dbReference>
<dbReference type="Pfam" id="PF13181">
    <property type="entry name" value="TPR_8"/>
    <property type="match status" value="1"/>
</dbReference>
<evidence type="ECO:0000256" key="2">
    <source>
        <dbReference type="ARBA" id="ARBA00022803"/>
    </source>
</evidence>
<keyword evidence="1" id="KW-0677">Repeat</keyword>
<dbReference type="PROSITE" id="PS50005">
    <property type="entry name" value="TPR"/>
    <property type="match status" value="2"/>
</dbReference>
<dbReference type="InterPro" id="IPR019734">
    <property type="entry name" value="TPR_rpt"/>
</dbReference>
<evidence type="ECO:0000256" key="1">
    <source>
        <dbReference type="ARBA" id="ARBA00022737"/>
    </source>
</evidence>
<dbReference type="Proteomes" id="UP000782901">
    <property type="component" value="Unassembled WGS sequence"/>
</dbReference>